<dbReference type="AlphaFoldDB" id="A0AAJ2F565"/>
<keyword evidence="1" id="KW-0472">Membrane</keyword>
<dbReference type="EMBL" id="JAVDTS010000006">
    <property type="protein sequence ID" value="MDR6839164.1"/>
    <property type="molecule type" value="Genomic_DNA"/>
</dbReference>
<feature type="transmembrane region" description="Helical" evidence="1">
    <location>
        <begin position="12"/>
        <end position="32"/>
    </location>
</feature>
<evidence type="ECO:0000313" key="2">
    <source>
        <dbReference type="EMBL" id="MDR6767793.1"/>
    </source>
</evidence>
<sequence>MKRHSLPPGARALVAFIGTVVLAVLAAVSLLMPDVAVQSVDSMSNGLTGLDQILSTSFLDH</sequence>
<evidence type="ECO:0000313" key="5">
    <source>
        <dbReference type="Proteomes" id="UP001253458"/>
    </source>
</evidence>
<proteinExistence type="predicted"/>
<comment type="caution">
    <text evidence="2">The sequence shown here is derived from an EMBL/GenBank/DDBJ whole genome shotgun (WGS) entry which is preliminary data.</text>
</comment>
<organism evidence="2 5">
    <name type="scientific">Acidovorax delafieldii</name>
    <name type="common">Pseudomonas delafieldii</name>
    <dbReference type="NCBI Taxonomy" id="47920"/>
    <lineage>
        <taxon>Bacteria</taxon>
        <taxon>Pseudomonadati</taxon>
        <taxon>Pseudomonadota</taxon>
        <taxon>Betaproteobacteria</taxon>
        <taxon>Burkholderiales</taxon>
        <taxon>Comamonadaceae</taxon>
        <taxon>Acidovorax</taxon>
    </lineage>
</organism>
<evidence type="ECO:0000256" key="1">
    <source>
        <dbReference type="SAM" id="Phobius"/>
    </source>
</evidence>
<protein>
    <submittedName>
        <fullName evidence="2">Uncharacterized protein</fullName>
    </submittedName>
</protein>
<dbReference type="Proteomes" id="UP001253458">
    <property type="component" value="Unassembled WGS sequence"/>
</dbReference>
<dbReference type="RefSeq" id="WP_015014689.1">
    <property type="nucleotide sequence ID" value="NZ_JAVDTL010000004.1"/>
</dbReference>
<reference evidence="2 4" key="1">
    <citation type="submission" date="2023-07" db="EMBL/GenBank/DDBJ databases">
        <title>Sorghum-associated microbial communities from plants grown in Nebraska, USA.</title>
        <authorList>
            <person name="Schachtman D."/>
        </authorList>
    </citation>
    <scope>NUCLEOTIDE SEQUENCE</scope>
    <source>
        <strain evidence="3 4">BE105</strain>
        <strain evidence="2">BE69</strain>
    </source>
</reference>
<accession>A0AAJ2F565</accession>
<dbReference type="EMBL" id="JAVDTL010000004">
    <property type="protein sequence ID" value="MDR6767793.1"/>
    <property type="molecule type" value="Genomic_DNA"/>
</dbReference>
<evidence type="ECO:0000313" key="4">
    <source>
        <dbReference type="Proteomes" id="UP001249076"/>
    </source>
</evidence>
<evidence type="ECO:0000313" key="3">
    <source>
        <dbReference type="EMBL" id="MDR6839164.1"/>
    </source>
</evidence>
<dbReference type="Proteomes" id="UP001249076">
    <property type="component" value="Unassembled WGS sequence"/>
</dbReference>
<gene>
    <name evidence="2" type="ORF">J2W88_003074</name>
    <name evidence="3" type="ORF">J2W93_004018</name>
</gene>
<name>A0AAJ2F565_ACIDE</name>
<keyword evidence="1" id="KW-0812">Transmembrane</keyword>
<keyword evidence="1" id="KW-1133">Transmembrane helix</keyword>
<keyword evidence="4" id="KW-1185">Reference proteome</keyword>